<name>A0AA36BGU3_OCTVU</name>
<keyword evidence="1" id="KW-0479">Metal-binding</keyword>
<feature type="region of interest" description="Disordered" evidence="2">
    <location>
        <begin position="83"/>
        <end position="106"/>
    </location>
</feature>
<keyword evidence="1" id="KW-0863">Zinc-finger</keyword>
<dbReference type="Gene3D" id="3.30.160.60">
    <property type="entry name" value="Classic Zinc Finger"/>
    <property type="match status" value="1"/>
</dbReference>
<keyword evidence="1" id="KW-0862">Zinc</keyword>
<dbReference type="SUPFAM" id="SSF57667">
    <property type="entry name" value="beta-beta-alpha zinc fingers"/>
    <property type="match status" value="1"/>
</dbReference>
<feature type="compositionally biased region" description="Acidic residues" evidence="2">
    <location>
        <begin position="151"/>
        <end position="167"/>
    </location>
</feature>
<dbReference type="EMBL" id="OX597827">
    <property type="protein sequence ID" value="CAI9733392.1"/>
    <property type="molecule type" value="Genomic_DNA"/>
</dbReference>
<dbReference type="AlphaFoldDB" id="A0AA36BGU3"/>
<evidence type="ECO:0000313" key="5">
    <source>
        <dbReference type="Proteomes" id="UP001162480"/>
    </source>
</evidence>
<dbReference type="PROSITE" id="PS00028">
    <property type="entry name" value="ZINC_FINGER_C2H2_1"/>
    <property type="match status" value="3"/>
</dbReference>
<evidence type="ECO:0000256" key="2">
    <source>
        <dbReference type="SAM" id="MobiDB-lite"/>
    </source>
</evidence>
<feature type="region of interest" description="Disordered" evidence="2">
    <location>
        <begin position="127"/>
        <end position="177"/>
    </location>
</feature>
<dbReference type="PROSITE" id="PS50157">
    <property type="entry name" value="ZINC_FINGER_C2H2_2"/>
    <property type="match status" value="1"/>
</dbReference>
<proteinExistence type="predicted"/>
<dbReference type="SMART" id="SM00355">
    <property type="entry name" value="ZnF_C2H2"/>
    <property type="match status" value="3"/>
</dbReference>
<organism evidence="4 5">
    <name type="scientific">Octopus vulgaris</name>
    <name type="common">Common octopus</name>
    <dbReference type="NCBI Taxonomy" id="6645"/>
    <lineage>
        <taxon>Eukaryota</taxon>
        <taxon>Metazoa</taxon>
        <taxon>Spiralia</taxon>
        <taxon>Lophotrochozoa</taxon>
        <taxon>Mollusca</taxon>
        <taxon>Cephalopoda</taxon>
        <taxon>Coleoidea</taxon>
        <taxon>Octopodiformes</taxon>
        <taxon>Octopoda</taxon>
        <taxon>Incirrata</taxon>
        <taxon>Octopodidae</taxon>
        <taxon>Octopus</taxon>
    </lineage>
</organism>
<protein>
    <submittedName>
        <fullName evidence="4">Zinc finger 423-like</fullName>
    </submittedName>
</protein>
<gene>
    <name evidence="4" type="ORF">OCTVUL_1B004893</name>
</gene>
<feature type="domain" description="C2H2-type" evidence="3">
    <location>
        <begin position="41"/>
        <end position="68"/>
    </location>
</feature>
<reference evidence="4" key="1">
    <citation type="submission" date="2023-08" db="EMBL/GenBank/DDBJ databases">
        <authorList>
            <person name="Alioto T."/>
            <person name="Alioto T."/>
            <person name="Gomez Garrido J."/>
        </authorList>
    </citation>
    <scope>NUCLEOTIDE SEQUENCE</scope>
</reference>
<sequence length="285" mass="31949">MEGPDTPEDPTKTYLCQACNLNFKDFHEWKLHLTTHPVTKYECNFCFSSYSNKTDFWEHIKTHTNSSTAVKYFCSKYPLEMKEQTAEEESEQTGPEKGVVEADTGTEPLKTNSVCNLDAMAEHSVMSVEEEEPVMATDVDQLDGGKTDEDSKADDEDDENFDDESPDDEKTNNDPQSADAAAKQCRCQFCDKSFPSAFLFKVHLKKHCLPLTYLQRAVVPTPTNCVAGQSRDDKFHPICPGCHFGVGIPRLSISSVNKAAFSVSFPDLKKISSLRSSSIFYQFNS</sequence>
<keyword evidence="5" id="KW-1185">Reference proteome</keyword>
<dbReference type="InterPro" id="IPR036236">
    <property type="entry name" value="Znf_C2H2_sf"/>
</dbReference>
<accession>A0AA36BGU3</accession>
<dbReference type="Proteomes" id="UP001162480">
    <property type="component" value="Chromosome 14"/>
</dbReference>
<evidence type="ECO:0000259" key="3">
    <source>
        <dbReference type="PROSITE" id="PS50157"/>
    </source>
</evidence>
<evidence type="ECO:0000313" key="4">
    <source>
        <dbReference type="EMBL" id="CAI9733392.1"/>
    </source>
</evidence>
<dbReference type="GO" id="GO:0008270">
    <property type="term" value="F:zinc ion binding"/>
    <property type="evidence" value="ECO:0007669"/>
    <property type="project" value="UniProtKB-KW"/>
</dbReference>
<evidence type="ECO:0000256" key="1">
    <source>
        <dbReference type="PROSITE-ProRule" id="PRU00042"/>
    </source>
</evidence>
<dbReference type="InterPro" id="IPR013087">
    <property type="entry name" value="Znf_C2H2_type"/>
</dbReference>